<dbReference type="KEGG" id="nva:G3M78_15305"/>
<evidence type="ECO:0000313" key="2">
    <source>
        <dbReference type="Proteomes" id="UP000594464"/>
    </source>
</evidence>
<dbReference type="EMBL" id="CP048620">
    <property type="protein sequence ID" value="QPJ66694.1"/>
    <property type="molecule type" value="Genomic_DNA"/>
</dbReference>
<sequence length="116" mass="13021">MKSLATIGEKDIETIQMALNDAISDMNTELKGDLSDRQRESALDFKNKYTRVFESLKKNPSIYALTEGDLDIMAGGLNDAVQLIDENLSDDLTEQEHSEIMTYKDDCMRIVEILAG</sequence>
<reference evidence="2" key="1">
    <citation type="submission" date="2020-02" db="EMBL/GenBank/DDBJ databases">
        <title>Genomic and physiological characterization of two novel Nitrospinaceae genera.</title>
        <authorList>
            <person name="Mueller A.J."/>
            <person name="Jung M.-Y."/>
            <person name="Strachan C.R."/>
            <person name="Herbold C.W."/>
            <person name="Kirkegaard R.H."/>
            <person name="Daims H."/>
        </authorList>
    </citation>
    <scope>NUCLEOTIDE SEQUENCE [LARGE SCALE GENOMIC DNA]</scope>
</reference>
<dbReference type="Proteomes" id="UP000594464">
    <property type="component" value="Chromosome"/>
</dbReference>
<organism evidence="1 2">
    <name type="scientific">Candidatus Nitrohelix vancouverensis</name>
    <dbReference type="NCBI Taxonomy" id="2705534"/>
    <lineage>
        <taxon>Bacteria</taxon>
        <taxon>Pseudomonadati</taxon>
        <taxon>Nitrospinota/Tectimicrobiota group</taxon>
        <taxon>Nitrospinota</taxon>
        <taxon>Nitrospinia</taxon>
        <taxon>Nitrospinales</taxon>
        <taxon>Nitrospinaceae</taxon>
        <taxon>Candidatus Nitrohelix</taxon>
    </lineage>
</organism>
<evidence type="ECO:0000313" key="1">
    <source>
        <dbReference type="EMBL" id="QPJ66694.1"/>
    </source>
</evidence>
<proteinExistence type="predicted"/>
<gene>
    <name evidence="1" type="ORF">G3M78_15305</name>
</gene>
<protein>
    <recommendedName>
        <fullName evidence="3">DUF2383 domain-containing protein</fullName>
    </recommendedName>
</protein>
<name>A0A7T0G4T1_9BACT</name>
<evidence type="ECO:0008006" key="3">
    <source>
        <dbReference type="Google" id="ProtNLM"/>
    </source>
</evidence>
<accession>A0A7T0G4T1</accession>
<dbReference type="AlphaFoldDB" id="A0A7T0G4T1"/>